<dbReference type="GO" id="GO:0000105">
    <property type="term" value="P:L-histidine biosynthetic process"/>
    <property type="evidence" value="ECO:0007669"/>
    <property type="project" value="UniProtKB-UniRule"/>
</dbReference>
<accession>A0A7Y3XAL2</accession>
<keyword evidence="11" id="KW-0460">Magnesium</keyword>
<sequence>MSTLFKQLEPAKPAIDLPDLNTLLDAIKFNEQGLIPAIAQQFDSGEVLMMAWMNREALDETLRTGRVCYYSRSRGKLWRKGESSGQQQRLKSAALDCDGDTLLVQVDQTGPACHSGRRSCFYIELADNRVEINAQPLIDPAELYGKA</sequence>
<comment type="similarity">
    <text evidence="6">In the N-terminal section; belongs to the PRA-CH family.</text>
</comment>
<dbReference type="InterPro" id="IPR026660">
    <property type="entry name" value="PRA-CH"/>
</dbReference>
<comment type="cofactor">
    <cofactor evidence="11">
        <name>Mg(2+)</name>
        <dbReference type="ChEBI" id="CHEBI:18420"/>
    </cofactor>
    <text evidence="11">Binds 1 Mg(2+) ion per subunit.</text>
</comment>
<evidence type="ECO:0000256" key="7">
    <source>
        <dbReference type="ARBA" id="ARBA00022490"/>
    </source>
</evidence>
<dbReference type="HAMAP" id="MF_01021">
    <property type="entry name" value="HisI"/>
    <property type="match status" value="1"/>
</dbReference>
<dbReference type="GO" id="GO:0005737">
    <property type="term" value="C:cytoplasm"/>
    <property type="evidence" value="ECO:0007669"/>
    <property type="project" value="UniProtKB-SubCell"/>
</dbReference>
<evidence type="ECO:0000259" key="12">
    <source>
        <dbReference type="Pfam" id="PF01502"/>
    </source>
</evidence>
<organism evidence="13 14">
    <name type="scientific">Vreelandella azerica</name>
    <dbReference type="NCBI Taxonomy" id="2732867"/>
    <lineage>
        <taxon>Bacteria</taxon>
        <taxon>Pseudomonadati</taxon>
        <taxon>Pseudomonadota</taxon>
        <taxon>Gammaproteobacteria</taxon>
        <taxon>Oceanospirillales</taxon>
        <taxon>Halomonadaceae</taxon>
        <taxon>Vreelandella</taxon>
    </lineage>
</organism>
<evidence type="ECO:0000256" key="3">
    <source>
        <dbReference type="ARBA" id="ARBA00005169"/>
    </source>
</evidence>
<dbReference type="InterPro" id="IPR038019">
    <property type="entry name" value="PRib_AMP_CycHydrolase_sf"/>
</dbReference>
<evidence type="ECO:0000313" key="14">
    <source>
        <dbReference type="Proteomes" id="UP000588806"/>
    </source>
</evidence>
<feature type="binding site" evidence="11">
    <location>
        <position position="97"/>
    </location>
    <ligand>
        <name>Zn(2+)</name>
        <dbReference type="ChEBI" id="CHEBI:29105"/>
        <note>ligand shared between dimeric partners</note>
    </ligand>
</feature>
<dbReference type="EMBL" id="JABFHI010000014">
    <property type="protein sequence ID" value="NOG32892.1"/>
    <property type="molecule type" value="Genomic_DNA"/>
</dbReference>
<dbReference type="GO" id="GO:0000287">
    <property type="term" value="F:magnesium ion binding"/>
    <property type="evidence" value="ECO:0007669"/>
    <property type="project" value="UniProtKB-UniRule"/>
</dbReference>
<evidence type="ECO:0000256" key="11">
    <source>
        <dbReference type="HAMAP-Rule" id="MF_01021"/>
    </source>
</evidence>
<evidence type="ECO:0000256" key="6">
    <source>
        <dbReference type="ARBA" id="ARBA00008299"/>
    </source>
</evidence>
<dbReference type="Pfam" id="PF01502">
    <property type="entry name" value="PRA-CH"/>
    <property type="match status" value="1"/>
</dbReference>
<dbReference type="Proteomes" id="UP000588806">
    <property type="component" value="Unassembled WGS sequence"/>
</dbReference>
<evidence type="ECO:0000313" key="13">
    <source>
        <dbReference type="EMBL" id="NOG32892.1"/>
    </source>
</evidence>
<keyword evidence="9 11" id="KW-0378">Hydrolase</keyword>
<dbReference type="Gene3D" id="3.10.20.810">
    <property type="entry name" value="Phosphoribosyl-AMP cyclohydrolase"/>
    <property type="match status" value="1"/>
</dbReference>
<dbReference type="InterPro" id="IPR002496">
    <property type="entry name" value="PRib_AMP_CycHydrolase_dom"/>
</dbReference>
<comment type="similarity">
    <text evidence="5">In the C-terminal section; belongs to the PRA-PH family.</text>
</comment>
<evidence type="ECO:0000256" key="5">
    <source>
        <dbReference type="ARBA" id="ARBA00007731"/>
    </source>
</evidence>
<comment type="pathway">
    <text evidence="3 11">Amino-acid biosynthesis; L-histidine biosynthesis; L-histidine from 5-phospho-alpha-D-ribose 1-diphosphate: step 3/9.</text>
</comment>
<comment type="catalytic activity">
    <reaction evidence="1 11">
        <text>1-(5-phospho-beta-D-ribosyl)-5'-AMP + H2O = 1-(5-phospho-beta-D-ribosyl)-5-[(5-phospho-beta-D-ribosylamino)methylideneamino]imidazole-4-carboxamide</text>
        <dbReference type="Rhea" id="RHEA:20049"/>
        <dbReference type="ChEBI" id="CHEBI:15377"/>
        <dbReference type="ChEBI" id="CHEBI:58435"/>
        <dbReference type="ChEBI" id="CHEBI:59457"/>
        <dbReference type="EC" id="3.5.4.19"/>
    </reaction>
</comment>
<comment type="caution">
    <text evidence="13">The sequence shown here is derived from an EMBL/GenBank/DDBJ whole genome shotgun (WGS) entry which is preliminary data.</text>
</comment>
<feature type="binding site" evidence="11">
    <location>
        <position position="113"/>
    </location>
    <ligand>
        <name>Zn(2+)</name>
        <dbReference type="ChEBI" id="CHEBI:29105"/>
        <note>ligand shared between dimeric partners</note>
    </ligand>
</feature>
<dbReference type="SUPFAM" id="SSF141734">
    <property type="entry name" value="HisI-like"/>
    <property type="match status" value="1"/>
</dbReference>
<name>A0A7Y3XAL2_9GAMM</name>
<comment type="pathway">
    <text evidence="4">Amino-acid biosynthesis; L-histidine biosynthesis; L-histidine from 5-phospho-alpha-D-ribose 1-diphosphate: step 2/9.</text>
</comment>
<comment type="catalytic activity">
    <reaction evidence="2">
        <text>1-(5-phospho-beta-D-ribosyl)-ATP + H2O = 1-(5-phospho-beta-D-ribosyl)-5'-AMP + diphosphate + H(+)</text>
        <dbReference type="Rhea" id="RHEA:22828"/>
        <dbReference type="ChEBI" id="CHEBI:15377"/>
        <dbReference type="ChEBI" id="CHEBI:15378"/>
        <dbReference type="ChEBI" id="CHEBI:33019"/>
        <dbReference type="ChEBI" id="CHEBI:59457"/>
        <dbReference type="ChEBI" id="CHEBI:73183"/>
        <dbReference type="EC" id="3.6.1.31"/>
    </reaction>
</comment>
<dbReference type="GO" id="GO:0004636">
    <property type="term" value="F:phosphoribosyl-ATP diphosphatase activity"/>
    <property type="evidence" value="ECO:0007669"/>
    <property type="project" value="UniProtKB-EC"/>
</dbReference>
<feature type="binding site" evidence="11">
    <location>
        <position position="98"/>
    </location>
    <ligand>
        <name>Mg(2+)</name>
        <dbReference type="ChEBI" id="CHEBI:18420"/>
    </ligand>
</feature>
<reference evidence="13 14" key="1">
    <citation type="submission" date="2020-05" db="EMBL/GenBank/DDBJ databases">
        <authorList>
            <person name="Ruan W."/>
            <person name="Jeon C.O."/>
            <person name="Chun B.H."/>
        </authorList>
    </citation>
    <scope>NUCLEOTIDE SEQUENCE [LARGE SCALE GENOMIC DNA]</scope>
    <source>
        <strain evidence="13 14">TBZ9</strain>
    </source>
</reference>
<gene>
    <name evidence="11 13" type="primary">hisI</name>
    <name evidence="13" type="ORF">HLB35_15980</name>
</gene>
<evidence type="ECO:0000256" key="9">
    <source>
        <dbReference type="ARBA" id="ARBA00022801"/>
    </source>
</evidence>
<dbReference type="PANTHER" id="PTHR42945">
    <property type="entry name" value="HISTIDINE BIOSYNTHESIS BIFUNCTIONAL PROTEIN"/>
    <property type="match status" value="1"/>
</dbReference>
<evidence type="ECO:0000256" key="8">
    <source>
        <dbReference type="ARBA" id="ARBA00022605"/>
    </source>
</evidence>
<dbReference type="RefSeq" id="WP_171703346.1">
    <property type="nucleotide sequence ID" value="NZ_JABFHI010000014.1"/>
</dbReference>
<protein>
    <recommendedName>
        <fullName evidence="11">Phosphoribosyl-AMP cyclohydrolase</fullName>
        <shortName evidence="11">PRA-CH</shortName>
        <ecNumber evidence="11">3.5.4.19</ecNumber>
    </recommendedName>
</protein>
<keyword evidence="11" id="KW-0479">Metal-binding</keyword>
<dbReference type="EC" id="3.5.4.19" evidence="11"/>
<feature type="binding site" evidence="11">
    <location>
        <position position="96"/>
    </location>
    <ligand>
        <name>Mg(2+)</name>
        <dbReference type="ChEBI" id="CHEBI:18420"/>
    </ligand>
</feature>
<comment type="function">
    <text evidence="11">Catalyzes the hydrolysis of the adenine ring of phosphoribosyl-AMP.</text>
</comment>
<evidence type="ECO:0000256" key="4">
    <source>
        <dbReference type="ARBA" id="ARBA00005204"/>
    </source>
</evidence>
<proteinExistence type="inferred from homology"/>
<dbReference type="UniPathway" id="UPA00031">
    <property type="reaction ID" value="UER00008"/>
</dbReference>
<dbReference type="NCBIfam" id="NF000768">
    <property type="entry name" value="PRK00051.1"/>
    <property type="match status" value="1"/>
</dbReference>
<comment type="cofactor">
    <cofactor evidence="11">
        <name>Zn(2+)</name>
        <dbReference type="ChEBI" id="CHEBI:29105"/>
    </cofactor>
    <text evidence="11">Binds 1 zinc ion per subunit.</text>
</comment>
<comment type="similarity">
    <text evidence="11">Belongs to the PRA-CH family.</text>
</comment>
<evidence type="ECO:0000256" key="10">
    <source>
        <dbReference type="ARBA" id="ARBA00023102"/>
    </source>
</evidence>
<dbReference type="AlphaFoldDB" id="A0A7Y3XAL2"/>
<feature type="domain" description="Phosphoribosyl-AMP cyclohydrolase" evidence="12">
    <location>
        <begin position="49"/>
        <end position="122"/>
    </location>
</feature>
<keyword evidence="7 11" id="KW-0963">Cytoplasm</keyword>
<dbReference type="PANTHER" id="PTHR42945:SF1">
    <property type="entry name" value="HISTIDINE BIOSYNTHESIS BIFUNCTIONAL PROTEIN HIS7"/>
    <property type="match status" value="1"/>
</dbReference>
<dbReference type="GO" id="GO:0008270">
    <property type="term" value="F:zinc ion binding"/>
    <property type="evidence" value="ECO:0007669"/>
    <property type="project" value="UniProtKB-UniRule"/>
</dbReference>
<keyword evidence="11" id="KW-0862">Zinc</keyword>
<keyword evidence="8 11" id="KW-0028">Amino-acid biosynthesis</keyword>
<dbReference type="FunFam" id="3.10.20.810:FF:000001">
    <property type="entry name" value="Histidine biosynthesis bifunctional protein HisIE"/>
    <property type="match status" value="1"/>
</dbReference>
<comment type="subunit">
    <text evidence="11">Homodimer.</text>
</comment>
<reference evidence="13 14" key="2">
    <citation type="submission" date="2020-06" db="EMBL/GenBank/DDBJ databases">
        <title>Halomonas songnenensis sp. nov., a moderately halophilic bacterium isolated from saline and alkaline soils.</title>
        <authorList>
            <person name="Jiang J."/>
            <person name="Pan Y."/>
        </authorList>
    </citation>
    <scope>NUCLEOTIDE SEQUENCE [LARGE SCALE GENOMIC DNA]</scope>
    <source>
        <strain evidence="13 14">TBZ9</strain>
    </source>
</reference>
<feature type="binding site" evidence="11">
    <location>
        <position position="120"/>
    </location>
    <ligand>
        <name>Zn(2+)</name>
        <dbReference type="ChEBI" id="CHEBI:29105"/>
        <note>ligand shared between dimeric partners</note>
    </ligand>
</feature>
<evidence type="ECO:0000256" key="2">
    <source>
        <dbReference type="ARBA" id="ARBA00001460"/>
    </source>
</evidence>
<evidence type="ECO:0000256" key="1">
    <source>
        <dbReference type="ARBA" id="ARBA00000024"/>
    </source>
</evidence>
<dbReference type="GO" id="GO:0004635">
    <property type="term" value="F:phosphoribosyl-AMP cyclohydrolase activity"/>
    <property type="evidence" value="ECO:0007669"/>
    <property type="project" value="UniProtKB-UniRule"/>
</dbReference>
<keyword evidence="10 11" id="KW-0368">Histidine biosynthesis</keyword>
<comment type="subcellular location">
    <subcellularLocation>
        <location evidence="11">Cytoplasm</location>
    </subcellularLocation>
</comment>
<feature type="binding site" evidence="11">
    <location>
        <position position="100"/>
    </location>
    <ligand>
        <name>Mg(2+)</name>
        <dbReference type="ChEBI" id="CHEBI:18420"/>
    </ligand>
</feature>
<keyword evidence="14" id="KW-1185">Reference proteome</keyword>